<evidence type="ECO:0000256" key="9">
    <source>
        <dbReference type="ARBA" id="ARBA00022982"/>
    </source>
</evidence>
<keyword evidence="12 17" id="KW-0496">Mitochondrion</keyword>
<evidence type="ECO:0000256" key="10">
    <source>
        <dbReference type="ARBA" id="ARBA00022989"/>
    </source>
</evidence>
<gene>
    <name evidence="17" type="primary">nad6</name>
</gene>
<evidence type="ECO:0000256" key="2">
    <source>
        <dbReference type="ARBA" id="ARBA00005698"/>
    </source>
</evidence>
<dbReference type="GO" id="GO:0031966">
    <property type="term" value="C:mitochondrial membrane"/>
    <property type="evidence" value="ECO:0007669"/>
    <property type="project" value="UniProtKB-SubCell"/>
</dbReference>
<evidence type="ECO:0000256" key="15">
    <source>
        <dbReference type="ARBA" id="ARBA00049551"/>
    </source>
</evidence>
<feature type="transmembrane region" description="Helical" evidence="16">
    <location>
        <begin position="82"/>
        <end position="111"/>
    </location>
</feature>
<evidence type="ECO:0000256" key="16">
    <source>
        <dbReference type="SAM" id="Phobius"/>
    </source>
</evidence>
<keyword evidence="11" id="KW-0520">NAD</keyword>
<accession>A0A346RFR2</accession>
<keyword evidence="9" id="KW-0249">Electron transport</keyword>
<comment type="subcellular location">
    <subcellularLocation>
        <location evidence="1">Mitochondrion membrane</location>
        <topology evidence="1">Multi-pass membrane protein</topology>
    </subcellularLocation>
</comment>
<keyword evidence="5" id="KW-0813">Transport</keyword>
<name>A0A346RFR2_9CUCU</name>
<dbReference type="PANTHER" id="PTHR11435:SF1">
    <property type="entry name" value="NADH-UBIQUINONE OXIDOREDUCTASE CHAIN 6"/>
    <property type="match status" value="1"/>
</dbReference>
<feature type="transmembrane region" description="Helical" evidence="16">
    <location>
        <begin position="49"/>
        <end position="70"/>
    </location>
</feature>
<reference evidence="17" key="1">
    <citation type="journal article" date="2018" name="J. ISSAAS">
        <title>The contribution of mitochondrial metagenomics to large-scale data mining and phylogenetic analysis of Coleoptera.</title>
        <authorList>
            <person name="Miller K."/>
            <person name="Linard B."/>
            <person name="Motyka M."/>
            <person name="Bocek M."/>
            <person name="Vogler A.P."/>
        </authorList>
    </citation>
    <scope>NUCLEOTIDE SEQUENCE</scope>
</reference>
<dbReference type="InterPro" id="IPR050269">
    <property type="entry name" value="ComplexI_Subunit6"/>
</dbReference>
<evidence type="ECO:0000256" key="12">
    <source>
        <dbReference type="ARBA" id="ARBA00023128"/>
    </source>
</evidence>
<dbReference type="EC" id="7.1.1.2" evidence="3"/>
<comment type="similarity">
    <text evidence="2">Belongs to the complex I subunit 6 family.</text>
</comment>
<evidence type="ECO:0000256" key="3">
    <source>
        <dbReference type="ARBA" id="ARBA00012944"/>
    </source>
</evidence>
<evidence type="ECO:0000256" key="6">
    <source>
        <dbReference type="ARBA" id="ARBA00022660"/>
    </source>
</evidence>
<dbReference type="AlphaFoldDB" id="A0A346RFR2"/>
<protein>
    <recommendedName>
        <fullName evidence="4">NADH-ubiquinone oxidoreductase chain 6</fullName>
        <ecNumber evidence="3">7.1.1.2</ecNumber>
    </recommendedName>
    <alternativeName>
        <fullName evidence="14">NADH dehydrogenase subunit 6</fullName>
    </alternativeName>
</protein>
<keyword evidence="6" id="KW-0679">Respiratory chain</keyword>
<keyword evidence="13 16" id="KW-0472">Membrane</keyword>
<evidence type="ECO:0000256" key="1">
    <source>
        <dbReference type="ARBA" id="ARBA00004225"/>
    </source>
</evidence>
<evidence type="ECO:0000256" key="7">
    <source>
        <dbReference type="ARBA" id="ARBA00022692"/>
    </source>
</evidence>
<dbReference type="EMBL" id="MG193336">
    <property type="protein sequence ID" value="AXS64909.1"/>
    <property type="molecule type" value="Genomic_DNA"/>
</dbReference>
<keyword evidence="8" id="KW-1278">Translocase</keyword>
<feature type="transmembrane region" description="Helical" evidence="16">
    <location>
        <begin position="21"/>
        <end position="43"/>
    </location>
</feature>
<proteinExistence type="inferred from homology"/>
<organism evidence="17">
    <name type="scientific">Curculionidae sp. KM-2017</name>
    <dbReference type="NCBI Taxonomy" id="2219391"/>
    <lineage>
        <taxon>Eukaryota</taxon>
        <taxon>Metazoa</taxon>
        <taxon>Ecdysozoa</taxon>
        <taxon>Arthropoda</taxon>
        <taxon>Hexapoda</taxon>
        <taxon>Insecta</taxon>
        <taxon>Pterygota</taxon>
        <taxon>Neoptera</taxon>
        <taxon>Endopterygota</taxon>
        <taxon>Coleoptera</taxon>
        <taxon>Polyphaga</taxon>
        <taxon>Cucujiformia</taxon>
        <taxon>Curculionidae</taxon>
    </lineage>
</organism>
<evidence type="ECO:0000256" key="11">
    <source>
        <dbReference type="ARBA" id="ARBA00023027"/>
    </source>
</evidence>
<feature type="transmembrane region" description="Helical" evidence="16">
    <location>
        <begin position="131"/>
        <end position="154"/>
    </location>
</feature>
<dbReference type="PANTHER" id="PTHR11435">
    <property type="entry name" value="NADH UBIQUINONE OXIDOREDUCTASE SUBUNIT ND6"/>
    <property type="match status" value="1"/>
</dbReference>
<keyword evidence="10 16" id="KW-1133">Transmembrane helix</keyword>
<geneLocation type="mitochondrion" evidence="17"/>
<dbReference type="GO" id="GO:0008137">
    <property type="term" value="F:NADH dehydrogenase (ubiquinone) activity"/>
    <property type="evidence" value="ECO:0007669"/>
    <property type="project" value="UniProtKB-EC"/>
</dbReference>
<keyword evidence="7 16" id="KW-0812">Transmembrane</keyword>
<evidence type="ECO:0000313" key="17">
    <source>
        <dbReference type="EMBL" id="AXS64909.1"/>
    </source>
</evidence>
<evidence type="ECO:0000256" key="14">
    <source>
        <dbReference type="ARBA" id="ARBA00031019"/>
    </source>
</evidence>
<comment type="catalytic activity">
    <reaction evidence="15">
        <text>a ubiquinone + NADH + 5 H(+)(in) = a ubiquinol + NAD(+) + 4 H(+)(out)</text>
        <dbReference type="Rhea" id="RHEA:29091"/>
        <dbReference type="Rhea" id="RHEA-COMP:9565"/>
        <dbReference type="Rhea" id="RHEA-COMP:9566"/>
        <dbReference type="ChEBI" id="CHEBI:15378"/>
        <dbReference type="ChEBI" id="CHEBI:16389"/>
        <dbReference type="ChEBI" id="CHEBI:17976"/>
        <dbReference type="ChEBI" id="CHEBI:57540"/>
        <dbReference type="ChEBI" id="CHEBI:57945"/>
        <dbReference type="EC" id="7.1.1.2"/>
    </reaction>
</comment>
<evidence type="ECO:0000256" key="8">
    <source>
        <dbReference type="ARBA" id="ARBA00022967"/>
    </source>
</evidence>
<evidence type="ECO:0000256" key="4">
    <source>
        <dbReference type="ARBA" id="ARBA00021095"/>
    </source>
</evidence>
<evidence type="ECO:0000256" key="13">
    <source>
        <dbReference type="ARBA" id="ARBA00023136"/>
    </source>
</evidence>
<evidence type="ECO:0000256" key="5">
    <source>
        <dbReference type="ARBA" id="ARBA00022448"/>
    </source>
</evidence>
<sequence>MLLLTLNWFFSLIFMFLNHPLSLGSILLIQTIIISLASGFLYYNFWFSYVLFLVMVGGMLVMFMYMTSIASNEKFKLSNKSMLFMILLSILILLVSLHDKFFSIYFTYIYMNMNQMMMFINYSMSKFYNPPNSLITFFLIIYLLVTLIAIVKIIGKSSKTLRQK</sequence>